<keyword evidence="2" id="KW-1185">Reference proteome</keyword>
<name>A0A7X3MET2_9FIRM</name>
<dbReference type="EMBL" id="WUQX01000001">
    <property type="protein sequence ID" value="MXP75106.1"/>
    <property type="molecule type" value="Genomic_DNA"/>
</dbReference>
<protein>
    <submittedName>
        <fullName evidence="1">Uncharacterized protein</fullName>
    </submittedName>
</protein>
<evidence type="ECO:0000313" key="1">
    <source>
        <dbReference type="EMBL" id="MXP75106.1"/>
    </source>
</evidence>
<sequence>MKDIVIVEDKLKKGISLAQQFKELEKKRSDLEFKVTTVCYFKPNMEAAKEEIEKCGKQEFEVLPVSLWNFDETMDRYKDSDGGRSVIIMDFQLDGDGSGEVPMRRVNIRYARRNKNDSDKLWFYTGTGTNNYNILCELVGKEHVLGVKESGIDYLRLDLEDDKFIRVLEKSGAGGV</sequence>
<proteinExistence type="predicted"/>
<evidence type="ECO:0000313" key="2">
    <source>
        <dbReference type="Proteomes" id="UP000460412"/>
    </source>
</evidence>
<dbReference type="RefSeq" id="WP_159750415.1">
    <property type="nucleotide sequence ID" value="NZ_CASSPE010000095.1"/>
</dbReference>
<accession>A0A7X3MET2</accession>
<gene>
    <name evidence="1" type="ORF">GN277_06845</name>
</gene>
<dbReference type="Proteomes" id="UP000460412">
    <property type="component" value="Unassembled WGS sequence"/>
</dbReference>
<organism evidence="1 2">
    <name type="scientific">Sporofaciens musculi</name>
    <dbReference type="NCBI Taxonomy" id="2681861"/>
    <lineage>
        <taxon>Bacteria</taxon>
        <taxon>Bacillati</taxon>
        <taxon>Bacillota</taxon>
        <taxon>Clostridia</taxon>
        <taxon>Lachnospirales</taxon>
        <taxon>Lachnospiraceae</taxon>
        <taxon>Sporofaciens</taxon>
    </lineage>
</organism>
<reference evidence="1 2" key="1">
    <citation type="submission" date="2019-12" db="EMBL/GenBank/DDBJ databases">
        <title>Sporaefaciens musculi gen. nov., sp. nov., a novel bacterium isolated from the caecum of an obese mouse.</title>
        <authorList>
            <person name="Rasmussen T.S."/>
            <person name="Streidl T."/>
            <person name="Hitch T.C.A."/>
            <person name="Wortmann E."/>
            <person name="Deptula P."/>
            <person name="Hansen M."/>
            <person name="Nielsen D.S."/>
            <person name="Clavel T."/>
            <person name="Vogensen F.K."/>
        </authorList>
    </citation>
    <scope>NUCLEOTIDE SEQUENCE [LARGE SCALE GENOMIC DNA]</scope>
    <source>
        <strain evidence="1 2">WCA-9-b2</strain>
    </source>
</reference>
<comment type="caution">
    <text evidence="1">The sequence shown here is derived from an EMBL/GenBank/DDBJ whole genome shotgun (WGS) entry which is preliminary data.</text>
</comment>
<dbReference type="AlphaFoldDB" id="A0A7X3MET2"/>